<dbReference type="InterPro" id="IPR025294">
    <property type="entry name" value="DUF4156"/>
</dbReference>
<sequence>MNILKASYPIAAVALLALTACSAVPVTQGGAAVELISARPTGCKALGEVIGSQGNVFSGDFTSNENLMVGARNDLRNKAAAMGGNVVAMQNTLNATHPYSTGNVSTTIVGNVYACPAK</sequence>
<feature type="chain" id="PRO_5016867971" evidence="1">
    <location>
        <begin position="23"/>
        <end position="118"/>
    </location>
</feature>
<proteinExistence type="predicted"/>
<gene>
    <name evidence="2" type="ORF">DES41_111150</name>
</gene>
<accession>A0A368XE09</accession>
<dbReference type="AlphaFoldDB" id="A0A368XE09"/>
<name>A0A368XE09_9BURK</name>
<dbReference type="RefSeq" id="WP_211333121.1">
    <property type="nucleotide sequence ID" value="NZ_QPJK01000011.1"/>
</dbReference>
<evidence type="ECO:0000313" key="2">
    <source>
        <dbReference type="EMBL" id="RCW66192.1"/>
    </source>
</evidence>
<dbReference type="Proteomes" id="UP000252884">
    <property type="component" value="Unassembled WGS sequence"/>
</dbReference>
<feature type="signal peptide" evidence="1">
    <location>
        <begin position="1"/>
        <end position="22"/>
    </location>
</feature>
<comment type="caution">
    <text evidence="2">The sequence shown here is derived from an EMBL/GenBank/DDBJ whole genome shotgun (WGS) entry which is preliminary data.</text>
</comment>
<keyword evidence="1" id="KW-0732">Signal</keyword>
<organism evidence="2 3">
    <name type="scientific">Pseudorhodoferax soli</name>
    <dbReference type="NCBI Taxonomy" id="545864"/>
    <lineage>
        <taxon>Bacteria</taxon>
        <taxon>Pseudomonadati</taxon>
        <taxon>Pseudomonadota</taxon>
        <taxon>Betaproteobacteria</taxon>
        <taxon>Burkholderiales</taxon>
        <taxon>Comamonadaceae</taxon>
    </lineage>
</organism>
<dbReference type="EMBL" id="QPJK01000011">
    <property type="protein sequence ID" value="RCW66192.1"/>
    <property type="molecule type" value="Genomic_DNA"/>
</dbReference>
<keyword evidence="3" id="KW-1185">Reference proteome</keyword>
<dbReference type="PROSITE" id="PS51257">
    <property type="entry name" value="PROKAR_LIPOPROTEIN"/>
    <property type="match status" value="1"/>
</dbReference>
<protein>
    <submittedName>
        <fullName evidence="2">Uncharacterized protein DUF4156</fullName>
    </submittedName>
</protein>
<evidence type="ECO:0000313" key="3">
    <source>
        <dbReference type="Proteomes" id="UP000252884"/>
    </source>
</evidence>
<evidence type="ECO:0000256" key="1">
    <source>
        <dbReference type="SAM" id="SignalP"/>
    </source>
</evidence>
<reference evidence="2 3" key="1">
    <citation type="submission" date="2018-07" db="EMBL/GenBank/DDBJ databases">
        <title>Genomic Encyclopedia of Type Strains, Phase IV (KMG-IV): sequencing the most valuable type-strain genomes for metagenomic binning, comparative biology and taxonomic classification.</title>
        <authorList>
            <person name="Goeker M."/>
        </authorList>
    </citation>
    <scope>NUCLEOTIDE SEQUENCE [LARGE SCALE GENOMIC DNA]</scope>
    <source>
        <strain evidence="2 3">DSM 21634</strain>
    </source>
</reference>
<dbReference type="Pfam" id="PF13698">
    <property type="entry name" value="DUF4156"/>
    <property type="match status" value="1"/>
</dbReference>